<dbReference type="Proteomes" id="UP001597419">
    <property type="component" value="Unassembled WGS sequence"/>
</dbReference>
<feature type="compositionally biased region" description="Pro residues" evidence="1">
    <location>
        <begin position="186"/>
        <end position="203"/>
    </location>
</feature>
<name>A0ABW5GS69_9PSEU</name>
<proteinExistence type="predicted"/>
<dbReference type="RefSeq" id="WP_345386545.1">
    <property type="nucleotide sequence ID" value="NZ_BAABHG010000001.1"/>
</dbReference>
<feature type="compositionally biased region" description="Pro residues" evidence="1">
    <location>
        <begin position="16"/>
        <end position="25"/>
    </location>
</feature>
<feature type="compositionally biased region" description="Basic and acidic residues" evidence="1">
    <location>
        <begin position="786"/>
        <end position="801"/>
    </location>
</feature>
<feature type="compositionally biased region" description="Polar residues" evidence="1">
    <location>
        <begin position="770"/>
        <end position="782"/>
    </location>
</feature>
<feature type="compositionally biased region" description="Pro residues" evidence="1">
    <location>
        <begin position="707"/>
        <end position="716"/>
    </location>
</feature>
<feature type="compositionally biased region" description="Basic and acidic residues" evidence="1">
    <location>
        <begin position="603"/>
        <end position="612"/>
    </location>
</feature>
<feature type="region of interest" description="Disordered" evidence="1">
    <location>
        <begin position="71"/>
        <end position="459"/>
    </location>
</feature>
<reference evidence="3" key="1">
    <citation type="journal article" date="2019" name="Int. J. Syst. Evol. Microbiol.">
        <title>The Global Catalogue of Microorganisms (GCM) 10K type strain sequencing project: providing services to taxonomists for standard genome sequencing and annotation.</title>
        <authorList>
            <consortium name="The Broad Institute Genomics Platform"/>
            <consortium name="The Broad Institute Genome Sequencing Center for Infectious Disease"/>
            <person name="Wu L."/>
            <person name="Ma J."/>
        </authorList>
    </citation>
    <scope>NUCLEOTIDE SEQUENCE [LARGE SCALE GENOMIC DNA]</scope>
    <source>
        <strain evidence="3">CGMCC 4.7643</strain>
    </source>
</reference>
<comment type="caution">
    <text evidence="2">The sequence shown here is derived from an EMBL/GenBank/DDBJ whole genome shotgun (WGS) entry which is preliminary data.</text>
</comment>
<organism evidence="2 3">
    <name type="scientific">Amycolatopsis samaneae</name>
    <dbReference type="NCBI Taxonomy" id="664691"/>
    <lineage>
        <taxon>Bacteria</taxon>
        <taxon>Bacillati</taxon>
        <taxon>Actinomycetota</taxon>
        <taxon>Actinomycetes</taxon>
        <taxon>Pseudonocardiales</taxon>
        <taxon>Pseudonocardiaceae</taxon>
        <taxon>Amycolatopsis</taxon>
    </lineage>
</organism>
<feature type="compositionally biased region" description="Polar residues" evidence="1">
    <location>
        <begin position="724"/>
        <end position="737"/>
    </location>
</feature>
<keyword evidence="3" id="KW-1185">Reference proteome</keyword>
<feature type="compositionally biased region" description="Low complexity" evidence="1">
    <location>
        <begin position="429"/>
        <end position="450"/>
    </location>
</feature>
<evidence type="ECO:0000313" key="3">
    <source>
        <dbReference type="Proteomes" id="UP001597419"/>
    </source>
</evidence>
<accession>A0ABW5GS69</accession>
<dbReference type="EMBL" id="JBHUKU010000022">
    <property type="protein sequence ID" value="MFD2463737.1"/>
    <property type="molecule type" value="Genomic_DNA"/>
</dbReference>
<feature type="compositionally biased region" description="Polar residues" evidence="1">
    <location>
        <begin position="401"/>
        <end position="428"/>
    </location>
</feature>
<feature type="compositionally biased region" description="Low complexity" evidence="1">
    <location>
        <begin position="1005"/>
        <end position="1021"/>
    </location>
</feature>
<feature type="region of interest" description="Disordered" evidence="1">
    <location>
        <begin position="848"/>
        <end position="869"/>
    </location>
</feature>
<feature type="region of interest" description="Disordered" evidence="1">
    <location>
        <begin position="478"/>
        <end position="836"/>
    </location>
</feature>
<evidence type="ECO:0000313" key="2">
    <source>
        <dbReference type="EMBL" id="MFD2463737.1"/>
    </source>
</evidence>
<protein>
    <recommendedName>
        <fullName evidence="4">Syndecan 1</fullName>
    </recommendedName>
</protein>
<feature type="region of interest" description="Disordered" evidence="1">
    <location>
        <begin position="1"/>
        <end position="50"/>
    </location>
</feature>
<gene>
    <name evidence="2" type="ORF">ACFSYJ_34335</name>
</gene>
<feature type="compositionally biased region" description="Low complexity" evidence="1">
    <location>
        <begin position="757"/>
        <end position="769"/>
    </location>
</feature>
<sequence>MGLLDRFRRRRDPAAAPEPPVPTSAPPSTTDGGWRAAGPMTPTVRRAPAVSDPLAFRDRLAAWQNPSFRTELGHAVSPAAPSGLGRGLARPRTHTPGAVPPVVQRIPAPRDLPPDTRVPSPDTRVPSSDTRVRPSGGPGPSSGTMADERIEPLAPSRPEAAVVRPAPPSRTLTVARVARPVRRVPTVPPVRPAPGPSGLPPTTPASTPDRPMLGETAAPPGEPDVAVQRAHADSSPLPVVPVPETRKPGLGAPLSGLPVTAQRLTSGPDHRQSTSAAEPPGSPRPARRTTGLGAPLSALPPTAKILDSDTEVPGAEVVQRVTSAPPEGGPVRYRGPGPARPEVGQSTSDAGAGKSGTAPLVPGSEMTRRIAESTVAEPVRHRGESPALPVATPREDEGAPASSTVEGASSPGVSVQRNISGPPQSTQDSGRTGSEGAATSSSGSRRLGAGPDPAASVPRVAPLVSGAGVVQRVAATEAAGSLVGDRPAPELPVVSAHEDDPATPGTSARPAGPASIGEAPIADGERIGPGTPPAPETPRTFEQPGAGQADSSQRASAPLVSGTGSIQRITEGERAEPGAHHPRGHVLPVVPMPEAPVPGTLEPRTRQPESPRRGSAPLVSGTGSIQRLTEGEQAEPGAHHPRGHALPVVSVPEAPGAPGRSGAGQPESPQRGSAPLVSGTGSIQRLTEGEQAGPGAHHHADHALPVVPLPEAPVPGTPEHRTGQPDSSPLVSGTGNIQRLAAGERHIPPAPEPPGAPGQSGAGQADSSQRTSAPLVSGTASIQRLADGERAEPGAHHHADHALPVVPSPEVPAPASSGHPDTPRHGPGRSAPPLSGTSIQRLAETAGSGVAGDTPMAAARRAEPVPTARHPVIRPLLGYRPLTRSVTEPAPAAVSTVDSAAPVRWVRGDVPRGGEAIQRATVRPGRSRPPASRPMPPGAPNRHGAVRSETPVQRNAAGPAPAVAPAPVVPARWVPELPIAAPPREPATIQRDFALPSLSAVTSGLSSLADDAEDSSPGTPIDTPPGTPVSVGAPTETGTDSGDEPTAEHQGMDELARRLVEPVSRLLRADLRAGRERAGRLHPRRR</sequence>
<evidence type="ECO:0000256" key="1">
    <source>
        <dbReference type="SAM" id="MobiDB-lite"/>
    </source>
</evidence>
<feature type="region of interest" description="Disordered" evidence="1">
    <location>
        <begin position="911"/>
        <end position="963"/>
    </location>
</feature>
<feature type="compositionally biased region" description="Basic and acidic residues" evidence="1">
    <location>
        <begin position="570"/>
        <end position="579"/>
    </location>
</feature>
<feature type="compositionally biased region" description="Low complexity" evidence="1">
    <location>
        <begin position="154"/>
        <end position="178"/>
    </location>
</feature>
<evidence type="ECO:0008006" key="4">
    <source>
        <dbReference type="Google" id="ProtNLM"/>
    </source>
</evidence>
<feature type="region of interest" description="Disordered" evidence="1">
    <location>
        <begin position="1005"/>
        <end position="1058"/>
    </location>
</feature>
<feature type="compositionally biased region" description="Basic and acidic residues" evidence="1">
    <location>
        <begin position="1046"/>
        <end position="1058"/>
    </location>
</feature>